<proteinExistence type="predicted"/>
<dbReference type="Proteomes" id="UP001055658">
    <property type="component" value="Chromosome"/>
</dbReference>
<dbReference type="Pfam" id="PF11808">
    <property type="entry name" value="PhoR"/>
    <property type="match status" value="1"/>
</dbReference>
<evidence type="ECO:0000256" key="7">
    <source>
        <dbReference type="ARBA" id="ARBA00022679"/>
    </source>
</evidence>
<keyword evidence="8 14" id="KW-0812">Transmembrane</keyword>
<sequence>MLDRSIGEFSRFLIIALGCLTLGFTTSEWSLTLILGLAAYLLSVLWQQHRFNRWLANGRRGPAPTAFGIWGEIYDDFYRMQRRHRREKQKLHVMLRRVQDSTSALREGIVALENGDHLAWWNPAAGELLGLQSSDQGQSLVNFVRDPGFVSYMHSEDNSPREPLTLPAPGNEALHLQLEVTRYGKDEALVIVRDITRLHNLEQMRRDFVANVSHELRTPLTVIAGYLETLQNSDMAPPAWRRPLVQMEEQAARMTTLVNDLLLLARLETSERKTGDVSVDVRELMERVAREARSFSGDRHQVSVACEGDCSIRGDASELHSAFANLALNAVKYSPGNGEIQLRWWQDNDGGHFSVRDQGIGIDSLHIPRLTERFYRVDPGRSRDSGGTGLGLAIVKHVLLRHGAEMSVHSVPAQGSTFTLHFPSTKLEESPSRELMETEGADS</sequence>
<evidence type="ECO:0000256" key="12">
    <source>
        <dbReference type="ARBA" id="ARBA00022989"/>
    </source>
</evidence>
<dbReference type="PROSITE" id="PS50109">
    <property type="entry name" value="HIS_KIN"/>
    <property type="match status" value="1"/>
</dbReference>
<keyword evidence="12 14" id="KW-1133">Transmembrane helix</keyword>
<dbReference type="Gene3D" id="1.10.287.130">
    <property type="match status" value="1"/>
</dbReference>
<name>A0ABY4VF75_9GAMM</name>
<dbReference type="GO" id="GO:0016301">
    <property type="term" value="F:kinase activity"/>
    <property type="evidence" value="ECO:0007669"/>
    <property type="project" value="UniProtKB-KW"/>
</dbReference>
<protein>
    <recommendedName>
        <fullName evidence="3">histidine kinase</fullName>
        <ecNumber evidence="3">2.7.13.3</ecNumber>
    </recommendedName>
</protein>
<feature type="domain" description="Histidine kinase" evidence="15">
    <location>
        <begin position="211"/>
        <end position="426"/>
    </location>
</feature>
<keyword evidence="9" id="KW-0547">Nucleotide-binding</keyword>
<accession>A0ABY4VF75</accession>
<dbReference type="PANTHER" id="PTHR45453">
    <property type="entry name" value="PHOSPHATE REGULON SENSOR PROTEIN PHOR"/>
    <property type="match status" value="1"/>
</dbReference>
<dbReference type="Gene3D" id="3.30.450.20">
    <property type="entry name" value="PAS domain"/>
    <property type="match status" value="1"/>
</dbReference>
<dbReference type="InterPro" id="IPR004358">
    <property type="entry name" value="Sig_transdc_His_kin-like_C"/>
</dbReference>
<dbReference type="EC" id="2.7.13.3" evidence="3"/>
<dbReference type="InterPro" id="IPR014310">
    <property type="entry name" value="Sig_transdc_His_kinase_PhoR"/>
</dbReference>
<keyword evidence="17" id="KW-1185">Reference proteome</keyword>
<dbReference type="InterPro" id="IPR036890">
    <property type="entry name" value="HATPase_C_sf"/>
</dbReference>
<evidence type="ECO:0000313" key="17">
    <source>
        <dbReference type="Proteomes" id="UP001055658"/>
    </source>
</evidence>
<evidence type="ECO:0000256" key="3">
    <source>
        <dbReference type="ARBA" id="ARBA00012438"/>
    </source>
</evidence>
<dbReference type="Pfam" id="PF02518">
    <property type="entry name" value="HATPase_c"/>
    <property type="match status" value="1"/>
</dbReference>
<dbReference type="RefSeq" id="WP_252083903.1">
    <property type="nucleotide sequence ID" value="NZ_CP092418.1"/>
</dbReference>
<keyword evidence="10 16" id="KW-0418">Kinase</keyword>
<evidence type="ECO:0000256" key="9">
    <source>
        <dbReference type="ARBA" id="ARBA00022741"/>
    </source>
</evidence>
<dbReference type="InterPro" id="IPR005467">
    <property type="entry name" value="His_kinase_dom"/>
</dbReference>
<dbReference type="SMART" id="SM00387">
    <property type="entry name" value="HATPase_c"/>
    <property type="match status" value="1"/>
</dbReference>
<dbReference type="InterPro" id="IPR036097">
    <property type="entry name" value="HisK_dim/P_sf"/>
</dbReference>
<evidence type="ECO:0000313" key="16">
    <source>
        <dbReference type="EMBL" id="USD21495.1"/>
    </source>
</evidence>
<dbReference type="InterPro" id="IPR050351">
    <property type="entry name" value="BphY/WalK/GraS-like"/>
</dbReference>
<reference evidence="16" key="1">
    <citation type="submission" date="2022-02" db="EMBL/GenBank/DDBJ databases">
        <title>Coral-associated bacteria.</title>
        <authorList>
            <person name="Tang K."/>
            <person name="Wang X."/>
        </authorList>
    </citation>
    <scope>NUCLEOTIDE SEQUENCE</scope>
    <source>
        <strain evidence="16">SCSIO 43006</strain>
    </source>
</reference>
<gene>
    <name evidence="16" type="primary">phoR</name>
    <name evidence="16" type="ORF">MJO52_20960</name>
</gene>
<dbReference type="Gene3D" id="3.30.565.10">
    <property type="entry name" value="Histidine kinase-like ATPase, C-terminal domain"/>
    <property type="match status" value="1"/>
</dbReference>
<dbReference type="SMART" id="SM00388">
    <property type="entry name" value="HisKA"/>
    <property type="match status" value="1"/>
</dbReference>
<keyword evidence="13" id="KW-0902">Two-component regulatory system</keyword>
<dbReference type="SUPFAM" id="SSF55874">
    <property type="entry name" value="ATPase domain of HSP90 chaperone/DNA topoisomerase II/histidine kinase"/>
    <property type="match status" value="1"/>
</dbReference>
<dbReference type="SUPFAM" id="SSF47384">
    <property type="entry name" value="Homodimeric domain of signal transducing histidine kinase"/>
    <property type="match status" value="1"/>
</dbReference>
<organism evidence="16 17">
    <name type="scientific">Microbulbifer variabilis</name>
    <dbReference type="NCBI Taxonomy" id="266805"/>
    <lineage>
        <taxon>Bacteria</taxon>
        <taxon>Pseudomonadati</taxon>
        <taxon>Pseudomonadota</taxon>
        <taxon>Gammaproteobacteria</taxon>
        <taxon>Cellvibrionales</taxon>
        <taxon>Microbulbiferaceae</taxon>
        <taxon>Microbulbifer</taxon>
    </lineage>
</organism>
<comment type="subcellular location">
    <subcellularLocation>
        <location evidence="2">Cell membrane</location>
    </subcellularLocation>
</comment>
<evidence type="ECO:0000256" key="4">
    <source>
        <dbReference type="ARBA" id="ARBA00022448"/>
    </source>
</evidence>
<evidence type="ECO:0000256" key="6">
    <source>
        <dbReference type="ARBA" id="ARBA00022553"/>
    </source>
</evidence>
<keyword evidence="4" id="KW-0813">Transport</keyword>
<evidence type="ECO:0000256" key="2">
    <source>
        <dbReference type="ARBA" id="ARBA00004236"/>
    </source>
</evidence>
<dbReference type="PANTHER" id="PTHR45453:SF1">
    <property type="entry name" value="PHOSPHATE REGULON SENSOR PROTEIN PHOR"/>
    <property type="match status" value="1"/>
</dbReference>
<keyword evidence="14" id="KW-0472">Membrane</keyword>
<evidence type="ECO:0000259" key="15">
    <source>
        <dbReference type="PROSITE" id="PS50109"/>
    </source>
</evidence>
<dbReference type="EMBL" id="CP092418">
    <property type="protein sequence ID" value="USD21495.1"/>
    <property type="molecule type" value="Genomic_DNA"/>
</dbReference>
<evidence type="ECO:0000256" key="13">
    <source>
        <dbReference type="ARBA" id="ARBA00023012"/>
    </source>
</evidence>
<dbReference type="InterPro" id="IPR021766">
    <property type="entry name" value="PhoR_N"/>
</dbReference>
<keyword evidence="5" id="KW-1003">Cell membrane</keyword>
<comment type="catalytic activity">
    <reaction evidence="1">
        <text>ATP + protein L-histidine = ADP + protein N-phospho-L-histidine.</text>
        <dbReference type="EC" id="2.7.13.3"/>
    </reaction>
</comment>
<keyword evidence="6" id="KW-0597">Phosphoprotein</keyword>
<evidence type="ECO:0000256" key="5">
    <source>
        <dbReference type="ARBA" id="ARBA00022475"/>
    </source>
</evidence>
<evidence type="ECO:0000256" key="10">
    <source>
        <dbReference type="ARBA" id="ARBA00022777"/>
    </source>
</evidence>
<dbReference type="CDD" id="cd00082">
    <property type="entry name" value="HisKA"/>
    <property type="match status" value="1"/>
</dbReference>
<evidence type="ECO:0000256" key="14">
    <source>
        <dbReference type="SAM" id="Phobius"/>
    </source>
</evidence>
<evidence type="ECO:0000256" key="8">
    <source>
        <dbReference type="ARBA" id="ARBA00022692"/>
    </source>
</evidence>
<dbReference type="PRINTS" id="PR00344">
    <property type="entry name" value="BCTRLSENSOR"/>
</dbReference>
<dbReference type="Pfam" id="PF00512">
    <property type="entry name" value="HisKA"/>
    <property type="match status" value="1"/>
</dbReference>
<evidence type="ECO:0000256" key="1">
    <source>
        <dbReference type="ARBA" id="ARBA00000085"/>
    </source>
</evidence>
<feature type="transmembrane region" description="Helical" evidence="14">
    <location>
        <begin position="12"/>
        <end position="42"/>
    </location>
</feature>
<keyword evidence="11" id="KW-0067">ATP-binding</keyword>
<keyword evidence="7" id="KW-0808">Transferase</keyword>
<dbReference type="InterPro" id="IPR003594">
    <property type="entry name" value="HATPase_dom"/>
</dbReference>
<dbReference type="NCBIfam" id="TIGR02966">
    <property type="entry name" value="phoR_proteo"/>
    <property type="match status" value="1"/>
</dbReference>
<evidence type="ECO:0000256" key="11">
    <source>
        <dbReference type="ARBA" id="ARBA00022840"/>
    </source>
</evidence>
<dbReference type="InterPro" id="IPR003661">
    <property type="entry name" value="HisK_dim/P_dom"/>
</dbReference>